<sequence length="287" mass="33018">MELNHILLLSITGTVLGSTFQELYKKEEENKANISTIMDPVEPIETMSTFLVYKMKKATDEIEITAVGIGNQDGDGVLVKNCMRIHSDQILSDIMRGFKELLSYDDVKTEIALDSMDSFKDKTDIKYAGFYPVNTFLSDLIKQAIIEAKLVFRARGDHREMLDGWYTNATLDIFRRILMKEHFMIHFEREKSEFRQQFELPLKGEFMVFFCLKIDNNEYISDMMVGSTEKITTTYKIGQMEPKKPTPQSDTSKPPRKLRNTAIVLGVILALVILLTVIHLIVRNKIK</sequence>
<name>A0A1Y1S7G1_9MICR</name>
<dbReference type="VEuPathDB" id="MicrosporidiaDB:ECANGB1_1133"/>
<dbReference type="EMBL" id="LWDP01000032">
    <property type="protein sequence ID" value="ORD94114.1"/>
    <property type="molecule type" value="Genomic_DNA"/>
</dbReference>
<evidence type="ECO:0000256" key="2">
    <source>
        <dbReference type="SAM" id="SignalP"/>
    </source>
</evidence>
<gene>
    <name evidence="3" type="ORF">ECANGB1_1133</name>
</gene>
<protein>
    <submittedName>
        <fullName evidence="3">Uncharacterized protein</fullName>
    </submittedName>
</protein>
<feature type="signal peptide" evidence="2">
    <location>
        <begin position="1"/>
        <end position="17"/>
    </location>
</feature>
<organism evidence="3 4">
    <name type="scientific">Enterospora canceri</name>
    <dbReference type="NCBI Taxonomy" id="1081671"/>
    <lineage>
        <taxon>Eukaryota</taxon>
        <taxon>Fungi</taxon>
        <taxon>Fungi incertae sedis</taxon>
        <taxon>Microsporidia</taxon>
        <taxon>Enterocytozoonidae</taxon>
        <taxon>Enterospora</taxon>
    </lineage>
</organism>
<keyword evidence="1" id="KW-0812">Transmembrane</keyword>
<keyword evidence="4" id="KW-1185">Reference proteome</keyword>
<accession>A0A1Y1S7G1</accession>
<keyword evidence="1" id="KW-0472">Membrane</keyword>
<reference evidence="3 4" key="1">
    <citation type="journal article" date="2017" name="Environ. Microbiol.">
        <title>Decay of the glycolytic pathway and adaptation to intranuclear parasitism within Enterocytozoonidae microsporidia.</title>
        <authorList>
            <person name="Wiredu Boakye D."/>
            <person name="Jaroenlak P."/>
            <person name="Prachumwat A."/>
            <person name="Williams T.A."/>
            <person name="Bateman K.S."/>
            <person name="Itsathitphaisarn O."/>
            <person name="Sritunyalucksana K."/>
            <person name="Paszkiewicz K.H."/>
            <person name="Moore K.A."/>
            <person name="Stentiford G.D."/>
            <person name="Williams B.A."/>
        </authorList>
    </citation>
    <scope>NUCLEOTIDE SEQUENCE [LARGE SCALE GENOMIC DNA]</scope>
    <source>
        <strain evidence="3 4">GB1</strain>
    </source>
</reference>
<comment type="caution">
    <text evidence="3">The sequence shown here is derived from an EMBL/GenBank/DDBJ whole genome shotgun (WGS) entry which is preliminary data.</text>
</comment>
<proteinExistence type="predicted"/>
<evidence type="ECO:0000313" key="3">
    <source>
        <dbReference type="EMBL" id="ORD94114.1"/>
    </source>
</evidence>
<keyword evidence="1" id="KW-1133">Transmembrane helix</keyword>
<evidence type="ECO:0000256" key="1">
    <source>
        <dbReference type="SAM" id="Phobius"/>
    </source>
</evidence>
<feature type="chain" id="PRO_5012643641" evidence="2">
    <location>
        <begin position="18"/>
        <end position="287"/>
    </location>
</feature>
<feature type="transmembrane region" description="Helical" evidence="1">
    <location>
        <begin position="262"/>
        <end position="282"/>
    </location>
</feature>
<evidence type="ECO:0000313" key="4">
    <source>
        <dbReference type="Proteomes" id="UP000192639"/>
    </source>
</evidence>
<dbReference type="Proteomes" id="UP000192639">
    <property type="component" value="Unassembled WGS sequence"/>
</dbReference>
<keyword evidence="2" id="KW-0732">Signal</keyword>
<dbReference type="AlphaFoldDB" id="A0A1Y1S7G1"/>